<dbReference type="HOGENOM" id="CLU_1749959_0_0_1"/>
<evidence type="ECO:0000313" key="2">
    <source>
        <dbReference type="Proteomes" id="UP000054477"/>
    </source>
</evidence>
<gene>
    <name evidence="1" type="ORF">K443DRAFT_16022</name>
</gene>
<keyword evidence="2" id="KW-1185">Reference proteome</keyword>
<sequence length="149" mass="17430">MTSTGRTDNVRYSLDLDKSWLKHDVGIKFRPRALMTLPYSSSQRFLLRGQVARKDQTKDIGCVVINQLDFSGTRKQYLLDQPWYKRRKPDADCHVGEKYSLVTTTSSETEKIAFPSGRSRFLLGYVLDINPDQTYKGSWGWRKIWEFLR</sequence>
<dbReference type="AlphaFoldDB" id="A0A0C9WKL0"/>
<reference evidence="1 2" key="1">
    <citation type="submission" date="2014-04" db="EMBL/GenBank/DDBJ databases">
        <authorList>
            <consortium name="DOE Joint Genome Institute"/>
            <person name="Kuo A."/>
            <person name="Kohler A."/>
            <person name="Nagy L.G."/>
            <person name="Floudas D."/>
            <person name="Copeland A."/>
            <person name="Barry K.W."/>
            <person name="Cichocki N."/>
            <person name="Veneault-Fourrey C."/>
            <person name="LaButti K."/>
            <person name="Lindquist E.A."/>
            <person name="Lipzen A."/>
            <person name="Lundell T."/>
            <person name="Morin E."/>
            <person name="Murat C."/>
            <person name="Sun H."/>
            <person name="Tunlid A."/>
            <person name="Henrissat B."/>
            <person name="Grigoriev I.V."/>
            <person name="Hibbett D.S."/>
            <person name="Martin F."/>
            <person name="Nordberg H.P."/>
            <person name="Cantor M.N."/>
            <person name="Hua S.X."/>
        </authorList>
    </citation>
    <scope>NUCLEOTIDE SEQUENCE [LARGE SCALE GENOMIC DNA]</scope>
    <source>
        <strain evidence="1 2">LaAM-08-1</strain>
    </source>
</reference>
<protein>
    <submittedName>
        <fullName evidence="1">Unplaced genomic scaffold K443scaffold_1106, whole genome shotgun sequence</fullName>
    </submittedName>
</protein>
<dbReference type="Proteomes" id="UP000054477">
    <property type="component" value="Unassembled WGS sequence"/>
</dbReference>
<accession>A0A0C9WKL0</accession>
<dbReference type="EMBL" id="KN839641">
    <property type="protein sequence ID" value="KIJ89525.1"/>
    <property type="molecule type" value="Genomic_DNA"/>
</dbReference>
<name>A0A0C9WKL0_9AGAR</name>
<evidence type="ECO:0000313" key="1">
    <source>
        <dbReference type="EMBL" id="KIJ89525.1"/>
    </source>
</evidence>
<dbReference type="STRING" id="1095629.A0A0C9WKL0"/>
<organism evidence="1 2">
    <name type="scientific">Laccaria amethystina LaAM-08-1</name>
    <dbReference type="NCBI Taxonomy" id="1095629"/>
    <lineage>
        <taxon>Eukaryota</taxon>
        <taxon>Fungi</taxon>
        <taxon>Dikarya</taxon>
        <taxon>Basidiomycota</taxon>
        <taxon>Agaricomycotina</taxon>
        <taxon>Agaricomycetes</taxon>
        <taxon>Agaricomycetidae</taxon>
        <taxon>Agaricales</taxon>
        <taxon>Agaricineae</taxon>
        <taxon>Hydnangiaceae</taxon>
        <taxon>Laccaria</taxon>
    </lineage>
</organism>
<proteinExistence type="predicted"/>
<reference evidence="2" key="2">
    <citation type="submission" date="2015-01" db="EMBL/GenBank/DDBJ databases">
        <title>Evolutionary Origins and Diversification of the Mycorrhizal Mutualists.</title>
        <authorList>
            <consortium name="DOE Joint Genome Institute"/>
            <consortium name="Mycorrhizal Genomics Consortium"/>
            <person name="Kohler A."/>
            <person name="Kuo A."/>
            <person name="Nagy L.G."/>
            <person name="Floudas D."/>
            <person name="Copeland A."/>
            <person name="Barry K.W."/>
            <person name="Cichocki N."/>
            <person name="Veneault-Fourrey C."/>
            <person name="LaButti K."/>
            <person name="Lindquist E.A."/>
            <person name="Lipzen A."/>
            <person name="Lundell T."/>
            <person name="Morin E."/>
            <person name="Murat C."/>
            <person name="Riley R."/>
            <person name="Ohm R."/>
            <person name="Sun H."/>
            <person name="Tunlid A."/>
            <person name="Henrissat B."/>
            <person name="Grigoriev I.V."/>
            <person name="Hibbett D.S."/>
            <person name="Martin F."/>
        </authorList>
    </citation>
    <scope>NUCLEOTIDE SEQUENCE [LARGE SCALE GENOMIC DNA]</scope>
    <source>
        <strain evidence="2">LaAM-08-1</strain>
    </source>
</reference>
<dbReference type="OrthoDB" id="443634at2759"/>